<dbReference type="AlphaFoldDB" id="A0A6H5GHA5"/>
<keyword evidence="2" id="KW-1185">Reference proteome</keyword>
<proteinExistence type="predicted"/>
<protein>
    <submittedName>
        <fullName evidence="1">Uncharacterized protein</fullName>
    </submittedName>
</protein>
<sequence length="331" mass="38332">MIRQKKKLARGKKYTPAVSLFPGHLGVKPDSQGFSIADREDHFGRSFGTIIWEEIRFAADGGRCIYIDITRIRAALLNETAHSGAIYVQKINHPIRLECSISRRRSSNIIISPCNIISFYRKLREDVIIGELIHMKKHGNYIKIEKNTIFEGLYCHQRIYFDMMLSSRSKRAEVRRDTMCKTNPWQLFPEMVEKKTRAAEFSHGISETKVSGHKSSGEIRLDKSGPRPEIYYSLIHPFKNKTEWTESIYLFKQRQRPPCGTEFLQIFQPKFDDIIPPKLKPLMPKIPSRWAGDVNIYSTGHSCARRIRAIHQETKFEAKPQASGYLIVKFT</sequence>
<name>A0A6H5GHA5_9HEMI</name>
<dbReference type="EMBL" id="CADCXU010013184">
    <property type="protein sequence ID" value="CAB0002928.1"/>
    <property type="molecule type" value="Genomic_DNA"/>
</dbReference>
<evidence type="ECO:0000313" key="2">
    <source>
        <dbReference type="Proteomes" id="UP000479000"/>
    </source>
</evidence>
<evidence type="ECO:0000313" key="1">
    <source>
        <dbReference type="EMBL" id="CAB0002928.1"/>
    </source>
</evidence>
<organism evidence="1 2">
    <name type="scientific">Nesidiocoris tenuis</name>
    <dbReference type="NCBI Taxonomy" id="355587"/>
    <lineage>
        <taxon>Eukaryota</taxon>
        <taxon>Metazoa</taxon>
        <taxon>Ecdysozoa</taxon>
        <taxon>Arthropoda</taxon>
        <taxon>Hexapoda</taxon>
        <taxon>Insecta</taxon>
        <taxon>Pterygota</taxon>
        <taxon>Neoptera</taxon>
        <taxon>Paraneoptera</taxon>
        <taxon>Hemiptera</taxon>
        <taxon>Heteroptera</taxon>
        <taxon>Panheteroptera</taxon>
        <taxon>Cimicomorpha</taxon>
        <taxon>Miridae</taxon>
        <taxon>Dicyphina</taxon>
        <taxon>Nesidiocoris</taxon>
    </lineage>
</organism>
<reference evidence="1 2" key="1">
    <citation type="submission" date="2020-02" db="EMBL/GenBank/DDBJ databases">
        <authorList>
            <person name="Ferguson B K."/>
        </authorList>
    </citation>
    <scope>NUCLEOTIDE SEQUENCE [LARGE SCALE GENOMIC DNA]</scope>
</reference>
<dbReference type="Proteomes" id="UP000479000">
    <property type="component" value="Unassembled WGS sequence"/>
</dbReference>
<accession>A0A6H5GHA5</accession>
<gene>
    <name evidence="1" type="ORF">NTEN_LOCUS8653</name>
</gene>